<organism evidence="1 2">
    <name type="scientific">Thioclava nitratireducens</name>
    <dbReference type="NCBI Taxonomy" id="1915078"/>
    <lineage>
        <taxon>Bacteria</taxon>
        <taxon>Pseudomonadati</taxon>
        <taxon>Pseudomonadota</taxon>
        <taxon>Alphaproteobacteria</taxon>
        <taxon>Rhodobacterales</taxon>
        <taxon>Paracoccaceae</taxon>
        <taxon>Thioclava</taxon>
    </lineage>
</organism>
<gene>
    <name evidence="1" type="ORF">BMG03_14365</name>
</gene>
<proteinExistence type="predicted"/>
<protein>
    <recommendedName>
        <fullName evidence="3">DUF1284 domain-containing protein</fullName>
    </recommendedName>
</protein>
<dbReference type="Proteomes" id="UP000185622">
    <property type="component" value="Chromosome"/>
</dbReference>
<keyword evidence="2" id="KW-1185">Reference proteome</keyword>
<dbReference type="EMBL" id="CP019437">
    <property type="protein sequence ID" value="AQS48840.1"/>
    <property type="molecule type" value="Genomic_DNA"/>
</dbReference>
<accession>A0ABN4XCF2</accession>
<evidence type="ECO:0008006" key="3">
    <source>
        <dbReference type="Google" id="ProtNLM"/>
    </source>
</evidence>
<reference evidence="1 2" key="1">
    <citation type="submission" date="2017-01" db="EMBL/GenBank/DDBJ databases">
        <title>The complete genome sequence of a sulfur-oxidizing marine bacterium Thioclava sp. 25B10_4T.</title>
        <authorList>
            <person name="Liu Y."/>
            <person name="Lai Q."/>
            <person name="Shao Z."/>
        </authorList>
    </citation>
    <scope>NUCLEOTIDE SEQUENCE [LARGE SCALE GENOMIC DNA]</scope>
    <source>
        <strain evidence="1 2">25B10_4</strain>
    </source>
</reference>
<evidence type="ECO:0000313" key="2">
    <source>
        <dbReference type="Proteomes" id="UP000185622"/>
    </source>
</evidence>
<evidence type="ECO:0000313" key="1">
    <source>
        <dbReference type="EMBL" id="AQS48840.1"/>
    </source>
</evidence>
<dbReference type="Pfam" id="PF06935">
    <property type="entry name" value="DUF1284"/>
    <property type="match status" value="1"/>
</dbReference>
<sequence length="138" mass="14602">MADRLTYRPHHFLCSLGFVGKGYSDAFTANMTEIVEGRLRRAEGAAVEIEVVGAADDICGPCPSRRGSGCTGQAKIDRLDAAHAKALGIAPGDVLSWGEALERMAALPADVHQTICAECQWLSEGMCEAALARLQGKA</sequence>
<dbReference type="InterPro" id="IPR009702">
    <property type="entry name" value="DUF1284"/>
</dbReference>
<name>A0ABN4XCF2_9RHOB</name>